<dbReference type="AlphaFoldDB" id="A0A8J7CJZ7"/>
<comment type="subcellular location">
    <subcellularLocation>
        <location evidence="1">Cytoplasm</location>
    </subcellularLocation>
</comment>
<feature type="domain" description="PhoH-like protein" evidence="7">
    <location>
        <begin position="110"/>
        <end position="313"/>
    </location>
</feature>
<evidence type="ECO:0000259" key="7">
    <source>
        <dbReference type="Pfam" id="PF02562"/>
    </source>
</evidence>
<evidence type="ECO:0000313" key="9">
    <source>
        <dbReference type="Proteomes" id="UP000648239"/>
    </source>
</evidence>
<evidence type="ECO:0000256" key="5">
    <source>
        <dbReference type="ARBA" id="ARBA00022840"/>
    </source>
</evidence>
<accession>A0A8J7CJZ7</accession>
<evidence type="ECO:0000256" key="3">
    <source>
        <dbReference type="ARBA" id="ARBA00022490"/>
    </source>
</evidence>
<comment type="similarity">
    <text evidence="2">Belongs to the PhoH family.</text>
</comment>
<name>A0A8J7CJZ7_9BACT</name>
<evidence type="ECO:0000256" key="6">
    <source>
        <dbReference type="ARBA" id="ARBA00039970"/>
    </source>
</evidence>
<organism evidence="8 9">
    <name type="scientific">Candidatus Polarisedimenticola svalbardensis</name>
    <dbReference type="NCBI Taxonomy" id="2886004"/>
    <lineage>
        <taxon>Bacteria</taxon>
        <taxon>Pseudomonadati</taxon>
        <taxon>Acidobacteriota</taxon>
        <taxon>Candidatus Polarisedimenticolia</taxon>
        <taxon>Candidatus Polarisedimenticolales</taxon>
        <taxon>Candidatus Polarisedimenticolaceae</taxon>
        <taxon>Candidatus Polarisedimenticola</taxon>
    </lineage>
</organism>
<keyword evidence="5" id="KW-0067">ATP-binding</keyword>
<sequence length="319" mass="35504">MKTITLDGQALEAVAGHYDEALRLIEERFDVRISARGNEITLQGEGDEAGDREIRVQDLLEQLSDLQSRGIPLGREEIRTAIGLMERSGPVRLADHFIQGAIRTSTRKAIVPKSRNQRTYLEGMLNHDLVLAIGPAGTGKTFLAMAMAVSLLNQKRVDRIILARPAVEAGERLGFLPGDIAAKVDPYLRPLYDALYVMLEQDHADRLLERGTIEIAPLAFMRGRTLHRSFVILDEAQNSTSAQMKMFLTRIGMETKAVVTGDITQIDLPSETVSGLVEAGKILKDVPEICISEFDENDVVRHPLVRSIIQAYDRYEEES</sequence>
<evidence type="ECO:0000256" key="4">
    <source>
        <dbReference type="ARBA" id="ARBA00022741"/>
    </source>
</evidence>
<dbReference type="GO" id="GO:0005524">
    <property type="term" value="F:ATP binding"/>
    <property type="evidence" value="ECO:0007669"/>
    <property type="project" value="UniProtKB-KW"/>
</dbReference>
<dbReference type="PANTHER" id="PTHR30473">
    <property type="entry name" value="PROTEIN PHOH"/>
    <property type="match status" value="1"/>
</dbReference>
<dbReference type="InterPro" id="IPR027417">
    <property type="entry name" value="P-loop_NTPase"/>
</dbReference>
<dbReference type="FunFam" id="3.40.50.300:FF:000013">
    <property type="entry name" value="PhoH family ATPase"/>
    <property type="match status" value="1"/>
</dbReference>
<reference evidence="8 9" key="1">
    <citation type="submission" date="2020-08" db="EMBL/GenBank/DDBJ databases">
        <title>Acidobacteriota in marine sediments use diverse sulfur dissimilation pathways.</title>
        <authorList>
            <person name="Wasmund K."/>
        </authorList>
    </citation>
    <scope>NUCLEOTIDE SEQUENCE [LARGE SCALE GENOMIC DNA]</scope>
    <source>
        <strain evidence="8">MAG AM4</strain>
    </source>
</reference>
<protein>
    <recommendedName>
        <fullName evidence="6">PhoH-like protein</fullName>
    </recommendedName>
</protein>
<keyword evidence="4" id="KW-0547">Nucleotide-binding</keyword>
<comment type="caution">
    <text evidence="8">The sequence shown here is derived from an EMBL/GenBank/DDBJ whole genome shotgun (WGS) entry which is preliminary data.</text>
</comment>
<dbReference type="InterPro" id="IPR051451">
    <property type="entry name" value="PhoH2-like"/>
</dbReference>
<dbReference type="Gene3D" id="3.40.50.300">
    <property type="entry name" value="P-loop containing nucleotide triphosphate hydrolases"/>
    <property type="match status" value="1"/>
</dbReference>
<gene>
    <name evidence="8" type="ORF">IFK94_00895</name>
</gene>
<dbReference type="Pfam" id="PF02562">
    <property type="entry name" value="PhoH"/>
    <property type="match status" value="1"/>
</dbReference>
<dbReference type="InterPro" id="IPR003714">
    <property type="entry name" value="PhoH"/>
</dbReference>
<evidence type="ECO:0000313" key="8">
    <source>
        <dbReference type="EMBL" id="MBD3866658.1"/>
    </source>
</evidence>
<proteinExistence type="inferred from homology"/>
<dbReference type="Proteomes" id="UP000648239">
    <property type="component" value="Unassembled WGS sequence"/>
</dbReference>
<dbReference type="EMBL" id="JACXWD010000002">
    <property type="protein sequence ID" value="MBD3866658.1"/>
    <property type="molecule type" value="Genomic_DNA"/>
</dbReference>
<evidence type="ECO:0000256" key="2">
    <source>
        <dbReference type="ARBA" id="ARBA00010393"/>
    </source>
</evidence>
<keyword evidence="3" id="KW-0963">Cytoplasm</keyword>
<dbReference type="PANTHER" id="PTHR30473:SF1">
    <property type="entry name" value="PHOH-LIKE PROTEIN"/>
    <property type="match status" value="1"/>
</dbReference>
<evidence type="ECO:0000256" key="1">
    <source>
        <dbReference type="ARBA" id="ARBA00004496"/>
    </source>
</evidence>
<dbReference type="SUPFAM" id="SSF52540">
    <property type="entry name" value="P-loop containing nucleoside triphosphate hydrolases"/>
    <property type="match status" value="1"/>
</dbReference>
<dbReference type="GO" id="GO:0005829">
    <property type="term" value="C:cytosol"/>
    <property type="evidence" value="ECO:0007669"/>
    <property type="project" value="TreeGrafter"/>
</dbReference>